<dbReference type="Proteomes" id="UP001627154">
    <property type="component" value="Unassembled WGS sequence"/>
</dbReference>
<accession>A0ABD2XR90</accession>
<protein>
    <submittedName>
        <fullName evidence="1">Uncharacterized protein</fullName>
    </submittedName>
</protein>
<comment type="caution">
    <text evidence="1">The sequence shown here is derived from an EMBL/GenBank/DDBJ whole genome shotgun (WGS) entry which is preliminary data.</text>
</comment>
<sequence length="146" mass="16440">MNEGREYKIVELRKDILNLPNHIFGDHTKCAERSYDCSEIDKGGESTEKNYVADMEKVGLFQKLCEIMGYMSDHANSLLHRVTNNYAEAFNIQVAVTIGGKRINWGLRGQYAMRVYAAVLRHNTGALLSHVFGSFGDIPTVVKIVD</sequence>
<dbReference type="AlphaFoldDB" id="A0ABD2XR90"/>
<proteinExistence type="predicted"/>
<gene>
    <name evidence="1" type="ORF">TKK_000298</name>
</gene>
<name>A0ABD2XR90_9HYME</name>
<keyword evidence="2" id="KW-1185">Reference proteome</keyword>
<evidence type="ECO:0000313" key="2">
    <source>
        <dbReference type="Proteomes" id="UP001627154"/>
    </source>
</evidence>
<reference evidence="1 2" key="1">
    <citation type="journal article" date="2024" name="bioRxiv">
        <title>A reference genome for Trichogramma kaykai: A tiny desert-dwelling parasitoid wasp with competing sex-ratio distorters.</title>
        <authorList>
            <person name="Culotta J."/>
            <person name="Lindsey A.R."/>
        </authorList>
    </citation>
    <scope>NUCLEOTIDE SEQUENCE [LARGE SCALE GENOMIC DNA]</scope>
    <source>
        <strain evidence="1 2">KSX58</strain>
    </source>
</reference>
<organism evidence="1 2">
    <name type="scientific">Trichogramma kaykai</name>
    <dbReference type="NCBI Taxonomy" id="54128"/>
    <lineage>
        <taxon>Eukaryota</taxon>
        <taxon>Metazoa</taxon>
        <taxon>Ecdysozoa</taxon>
        <taxon>Arthropoda</taxon>
        <taxon>Hexapoda</taxon>
        <taxon>Insecta</taxon>
        <taxon>Pterygota</taxon>
        <taxon>Neoptera</taxon>
        <taxon>Endopterygota</taxon>
        <taxon>Hymenoptera</taxon>
        <taxon>Apocrita</taxon>
        <taxon>Proctotrupomorpha</taxon>
        <taxon>Chalcidoidea</taxon>
        <taxon>Trichogrammatidae</taxon>
        <taxon>Trichogramma</taxon>
    </lineage>
</organism>
<evidence type="ECO:0000313" key="1">
    <source>
        <dbReference type="EMBL" id="KAL3407619.1"/>
    </source>
</evidence>
<dbReference type="EMBL" id="JBJJXI010000003">
    <property type="protein sequence ID" value="KAL3407619.1"/>
    <property type="molecule type" value="Genomic_DNA"/>
</dbReference>